<organism evidence="1 2">
    <name type="scientific">Liparis tanakae</name>
    <name type="common">Tanaka's snailfish</name>
    <dbReference type="NCBI Taxonomy" id="230148"/>
    <lineage>
        <taxon>Eukaryota</taxon>
        <taxon>Metazoa</taxon>
        <taxon>Chordata</taxon>
        <taxon>Craniata</taxon>
        <taxon>Vertebrata</taxon>
        <taxon>Euteleostomi</taxon>
        <taxon>Actinopterygii</taxon>
        <taxon>Neopterygii</taxon>
        <taxon>Teleostei</taxon>
        <taxon>Neoteleostei</taxon>
        <taxon>Acanthomorphata</taxon>
        <taxon>Eupercaria</taxon>
        <taxon>Perciformes</taxon>
        <taxon>Cottioidei</taxon>
        <taxon>Cottales</taxon>
        <taxon>Liparidae</taxon>
        <taxon>Liparis</taxon>
    </lineage>
</organism>
<dbReference type="AlphaFoldDB" id="A0A4Z2IWR8"/>
<dbReference type="Proteomes" id="UP000314294">
    <property type="component" value="Unassembled WGS sequence"/>
</dbReference>
<name>A0A4Z2IWR8_9TELE</name>
<protein>
    <submittedName>
        <fullName evidence="1">Uncharacterized protein</fullName>
    </submittedName>
</protein>
<comment type="caution">
    <text evidence="1">The sequence shown here is derived from an EMBL/GenBank/DDBJ whole genome shotgun (WGS) entry which is preliminary data.</text>
</comment>
<evidence type="ECO:0000313" key="2">
    <source>
        <dbReference type="Proteomes" id="UP000314294"/>
    </source>
</evidence>
<gene>
    <name evidence="1" type="ORF">EYF80_007640</name>
</gene>
<reference evidence="1 2" key="1">
    <citation type="submission" date="2019-03" db="EMBL/GenBank/DDBJ databases">
        <title>First draft genome of Liparis tanakae, snailfish: a comprehensive survey of snailfish specific genes.</title>
        <authorList>
            <person name="Kim W."/>
            <person name="Song I."/>
            <person name="Jeong J.-H."/>
            <person name="Kim D."/>
            <person name="Kim S."/>
            <person name="Ryu S."/>
            <person name="Song J.Y."/>
            <person name="Lee S.K."/>
        </authorList>
    </citation>
    <scope>NUCLEOTIDE SEQUENCE [LARGE SCALE GENOMIC DNA]</scope>
    <source>
        <tissue evidence="1">Muscle</tissue>
    </source>
</reference>
<proteinExistence type="predicted"/>
<keyword evidence="2" id="KW-1185">Reference proteome</keyword>
<accession>A0A4Z2IWR8</accession>
<sequence length="66" mass="7704">MTPAGIRIRFLSPMRMLAEDSVSAPRSWLIMPITASYLRVGIQLHSSVERSRRLKRKEHHIRHVVQ</sequence>
<dbReference type="EMBL" id="SRLO01000042">
    <property type="protein sequence ID" value="TNN81994.1"/>
    <property type="molecule type" value="Genomic_DNA"/>
</dbReference>
<evidence type="ECO:0000313" key="1">
    <source>
        <dbReference type="EMBL" id="TNN81994.1"/>
    </source>
</evidence>